<evidence type="ECO:0000256" key="1">
    <source>
        <dbReference type="SAM" id="MobiDB-lite"/>
    </source>
</evidence>
<feature type="compositionally biased region" description="Low complexity" evidence="1">
    <location>
        <begin position="134"/>
        <end position="147"/>
    </location>
</feature>
<proteinExistence type="predicted"/>
<reference evidence="3" key="5">
    <citation type="journal article" date="2021" name="G3 (Bethesda)">
        <title>Aegilops tauschii genome assembly Aet v5.0 features greater sequence contiguity and improved annotation.</title>
        <authorList>
            <person name="Wang L."/>
            <person name="Zhu T."/>
            <person name="Rodriguez J.C."/>
            <person name="Deal K.R."/>
            <person name="Dubcovsky J."/>
            <person name="McGuire P.E."/>
            <person name="Lux T."/>
            <person name="Spannagl M."/>
            <person name="Mayer K.F.X."/>
            <person name="Baldrich P."/>
            <person name="Meyers B.C."/>
            <person name="Huo N."/>
            <person name="Gu Y.Q."/>
            <person name="Zhou H."/>
            <person name="Devos K.M."/>
            <person name="Bennetzen J.L."/>
            <person name="Unver T."/>
            <person name="Budak H."/>
            <person name="Gulick P.J."/>
            <person name="Galiba G."/>
            <person name="Kalapos B."/>
            <person name="Nelson D.R."/>
            <person name="Li P."/>
            <person name="You F.M."/>
            <person name="Luo M.C."/>
            <person name="Dvorak J."/>
        </authorList>
    </citation>
    <scope>NUCLEOTIDE SEQUENCE [LARGE SCALE GENOMIC DNA]</scope>
    <source>
        <strain evidence="3">cv. AL8/78</strain>
    </source>
</reference>
<organism evidence="3 4">
    <name type="scientific">Aegilops tauschii subsp. strangulata</name>
    <name type="common">Goatgrass</name>
    <dbReference type="NCBI Taxonomy" id="200361"/>
    <lineage>
        <taxon>Eukaryota</taxon>
        <taxon>Viridiplantae</taxon>
        <taxon>Streptophyta</taxon>
        <taxon>Embryophyta</taxon>
        <taxon>Tracheophyta</taxon>
        <taxon>Spermatophyta</taxon>
        <taxon>Magnoliopsida</taxon>
        <taxon>Liliopsida</taxon>
        <taxon>Poales</taxon>
        <taxon>Poaceae</taxon>
        <taxon>BOP clade</taxon>
        <taxon>Pooideae</taxon>
        <taxon>Triticodae</taxon>
        <taxon>Triticeae</taxon>
        <taxon>Triticinae</taxon>
        <taxon>Aegilops</taxon>
    </lineage>
</organism>
<reference evidence="3" key="4">
    <citation type="submission" date="2019-03" db="UniProtKB">
        <authorList>
            <consortium name="EnsemblPlants"/>
        </authorList>
    </citation>
    <scope>IDENTIFICATION</scope>
</reference>
<name>A0A453DUZ6_AEGTS</name>
<feature type="region of interest" description="Disordered" evidence="1">
    <location>
        <begin position="63"/>
        <end position="178"/>
    </location>
</feature>
<keyword evidence="2" id="KW-1133">Transmembrane helix</keyword>
<evidence type="ECO:0000313" key="3">
    <source>
        <dbReference type="EnsemblPlants" id="AET3Gv20097500.1"/>
    </source>
</evidence>
<feature type="transmembrane region" description="Helical" evidence="2">
    <location>
        <begin position="17"/>
        <end position="46"/>
    </location>
</feature>
<accession>A0A453DUZ6</accession>
<evidence type="ECO:0000313" key="4">
    <source>
        <dbReference type="Proteomes" id="UP000015105"/>
    </source>
</evidence>
<sequence length="178" mass="19450">MRGPLVRSDVAAKSTPFILTVTLTVITSGAHLSASIFLFLLLLLSLPPLLPGAHPRLDRQHLGAHRLSGRRQGRAAPLRHGRLRRAAPVQGPRRRGARHAGAGLPPPRRRRAVVLWGERGGRLQRGPVGDPARGSRQLPRPRLPQGPDADLPRRAAGARGGGRWRRHVQERLPGVPHR</sequence>
<evidence type="ECO:0000256" key="2">
    <source>
        <dbReference type="SAM" id="Phobius"/>
    </source>
</evidence>
<reference evidence="3" key="3">
    <citation type="journal article" date="2017" name="Nature">
        <title>Genome sequence of the progenitor of the wheat D genome Aegilops tauschii.</title>
        <authorList>
            <person name="Luo M.C."/>
            <person name="Gu Y.Q."/>
            <person name="Puiu D."/>
            <person name="Wang H."/>
            <person name="Twardziok S.O."/>
            <person name="Deal K.R."/>
            <person name="Huo N."/>
            <person name="Zhu T."/>
            <person name="Wang L."/>
            <person name="Wang Y."/>
            <person name="McGuire P.E."/>
            <person name="Liu S."/>
            <person name="Long H."/>
            <person name="Ramasamy R.K."/>
            <person name="Rodriguez J.C."/>
            <person name="Van S.L."/>
            <person name="Yuan L."/>
            <person name="Wang Z."/>
            <person name="Xia Z."/>
            <person name="Xiao L."/>
            <person name="Anderson O.D."/>
            <person name="Ouyang S."/>
            <person name="Liang Y."/>
            <person name="Zimin A.V."/>
            <person name="Pertea G."/>
            <person name="Qi P."/>
            <person name="Bennetzen J.L."/>
            <person name="Dai X."/>
            <person name="Dawson M.W."/>
            <person name="Muller H.G."/>
            <person name="Kugler K."/>
            <person name="Rivarola-Duarte L."/>
            <person name="Spannagl M."/>
            <person name="Mayer K.F.X."/>
            <person name="Lu F.H."/>
            <person name="Bevan M.W."/>
            <person name="Leroy P."/>
            <person name="Li P."/>
            <person name="You F.M."/>
            <person name="Sun Q."/>
            <person name="Liu Z."/>
            <person name="Lyons E."/>
            <person name="Wicker T."/>
            <person name="Salzberg S.L."/>
            <person name="Devos K.M."/>
            <person name="Dvorak J."/>
        </authorList>
    </citation>
    <scope>NUCLEOTIDE SEQUENCE [LARGE SCALE GENOMIC DNA]</scope>
    <source>
        <strain evidence="3">cv. AL8/78</strain>
    </source>
</reference>
<dbReference type="EnsemblPlants" id="AET3Gv20097500.1">
    <property type="protein sequence ID" value="AET3Gv20097500.1"/>
    <property type="gene ID" value="AET3Gv20097500"/>
</dbReference>
<protein>
    <submittedName>
        <fullName evidence="3">Uncharacterized protein</fullName>
    </submittedName>
</protein>
<keyword evidence="4" id="KW-1185">Reference proteome</keyword>
<keyword evidence="2" id="KW-0472">Membrane</keyword>
<dbReference type="AlphaFoldDB" id="A0A453DUZ6"/>
<reference evidence="4" key="1">
    <citation type="journal article" date="2014" name="Science">
        <title>Ancient hybridizations among the ancestral genomes of bread wheat.</title>
        <authorList>
            <consortium name="International Wheat Genome Sequencing Consortium,"/>
            <person name="Marcussen T."/>
            <person name="Sandve S.R."/>
            <person name="Heier L."/>
            <person name="Spannagl M."/>
            <person name="Pfeifer M."/>
            <person name="Jakobsen K.S."/>
            <person name="Wulff B.B."/>
            <person name="Steuernagel B."/>
            <person name="Mayer K.F."/>
            <person name="Olsen O.A."/>
        </authorList>
    </citation>
    <scope>NUCLEOTIDE SEQUENCE [LARGE SCALE GENOMIC DNA]</scope>
    <source>
        <strain evidence="4">cv. AL8/78</strain>
    </source>
</reference>
<feature type="compositionally biased region" description="Basic residues" evidence="1">
    <location>
        <begin position="63"/>
        <end position="85"/>
    </location>
</feature>
<dbReference type="Proteomes" id="UP000015105">
    <property type="component" value="Chromosome 3D"/>
</dbReference>
<dbReference type="Gramene" id="AET3Gv20097500.1">
    <property type="protein sequence ID" value="AET3Gv20097500.1"/>
    <property type="gene ID" value="AET3Gv20097500"/>
</dbReference>
<reference evidence="4" key="2">
    <citation type="journal article" date="2017" name="Nat. Plants">
        <title>The Aegilops tauschii genome reveals multiple impacts of transposons.</title>
        <authorList>
            <person name="Zhao G."/>
            <person name="Zou C."/>
            <person name="Li K."/>
            <person name="Wang K."/>
            <person name="Li T."/>
            <person name="Gao L."/>
            <person name="Zhang X."/>
            <person name="Wang H."/>
            <person name="Yang Z."/>
            <person name="Liu X."/>
            <person name="Jiang W."/>
            <person name="Mao L."/>
            <person name="Kong X."/>
            <person name="Jiao Y."/>
            <person name="Jia J."/>
        </authorList>
    </citation>
    <scope>NUCLEOTIDE SEQUENCE [LARGE SCALE GENOMIC DNA]</scope>
    <source>
        <strain evidence="4">cv. AL8/78</strain>
    </source>
</reference>
<keyword evidence="2" id="KW-0812">Transmembrane</keyword>